<sequence>MKKIIFQPLAVIAVIALMIFLAAPANGQSKKKVVAALNQCNSAIKDLRAENKEMAQELAGLADFQKNKKAYEEAYETRGADLEEAKAVLAAKVDTLVGVREDLIKAKAEAEAVKKSGGKLVVTALPKGEIQINYVDSTATYRKSEEAEMKPRVPSGFKVIPKPR</sequence>
<name>A0A1F6WHI6_9BACT</name>
<evidence type="ECO:0000313" key="1">
    <source>
        <dbReference type="EMBL" id="OGI81367.1"/>
    </source>
</evidence>
<organism evidence="1 2">
    <name type="scientific">Candidatus Nomurabacteria bacterium RIFCSPHIGHO2_02_FULL_42_24</name>
    <dbReference type="NCBI Taxonomy" id="1801757"/>
    <lineage>
        <taxon>Bacteria</taxon>
        <taxon>Candidatus Nomuraibacteriota</taxon>
    </lineage>
</organism>
<comment type="caution">
    <text evidence="1">The sequence shown here is derived from an EMBL/GenBank/DDBJ whole genome shotgun (WGS) entry which is preliminary data.</text>
</comment>
<evidence type="ECO:0000313" key="2">
    <source>
        <dbReference type="Proteomes" id="UP000179880"/>
    </source>
</evidence>
<dbReference type="EMBL" id="MFUH01000031">
    <property type="protein sequence ID" value="OGI81367.1"/>
    <property type="molecule type" value="Genomic_DNA"/>
</dbReference>
<dbReference type="Proteomes" id="UP000179880">
    <property type="component" value="Unassembled WGS sequence"/>
</dbReference>
<proteinExistence type="predicted"/>
<protein>
    <submittedName>
        <fullName evidence="1">Uncharacterized protein</fullName>
    </submittedName>
</protein>
<accession>A0A1F6WHI6</accession>
<reference evidence="1 2" key="1">
    <citation type="journal article" date="2016" name="Nat. Commun.">
        <title>Thousands of microbial genomes shed light on interconnected biogeochemical processes in an aquifer system.</title>
        <authorList>
            <person name="Anantharaman K."/>
            <person name="Brown C.T."/>
            <person name="Hug L.A."/>
            <person name="Sharon I."/>
            <person name="Castelle C.J."/>
            <person name="Probst A.J."/>
            <person name="Thomas B.C."/>
            <person name="Singh A."/>
            <person name="Wilkins M.J."/>
            <person name="Karaoz U."/>
            <person name="Brodie E.L."/>
            <person name="Williams K.H."/>
            <person name="Hubbard S.S."/>
            <person name="Banfield J.F."/>
        </authorList>
    </citation>
    <scope>NUCLEOTIDE SEQUENCE [LARGE SCALE GENOMIC DNA]</scope>
</reference>
<gene>
    <name evidence="1" type="ORF">A3B93_00160</name>
</gene>
<dbReference type="AlphaFoldDB" id="A0A1F6WHI6"/>